<dbReference type="InterPro" id="IPR014710">
    <property type="entry name" value="RmlC-like_jellyroll"/>
</dbReference>
<keyword evidence="3" id="KW-1185">Reference proteome</keyword>
<evidence type="ECO:0000313" key="2">
    <source>
        <dbReference type="EMBL" id="AZL58264.1"/>
    </source>
</evidence>
<dbReference type="InterPro" id="IPR011051">
    <property type="entry name" value="RmlC_Cupin_sf"/>
</dbReference>
<dbReference type="Pfam" id="PF05523">
    <property type="entry name" value="FdtA"/>
    <property type="match status" value="1"/>
</dbReference>
<dbReference type="CDD" id="cd20292">
    <property type="entry name" value="cupin_QdtA-like"/>
    <property type="match status" value="1"/>
</dbReference>
<proteinExistence type="predicted"/>
<dbReference type="InterPro" id="IPR008894">
    <property type="entry name" value="QdtA_cupin_dom"/>
</dbReference>
<evidence type="ECO:0000313" key="3">
    <source>
        <dbReference type="Proteomes" id="UP000282002"/>
    </source>
</evidence>
<dbReference type="OrthoDB" id="2643438at2"/>
<protein>
    <recommendedName>
        <fullName evidence="1">Sugar 3,4-ketoisomerase QdtA cupin domain-containing protein</fullName>
    </recommendedName>
</protein>
<dbReference type="AlphaFoldDB" id="A0A3S8U3S1"/>
<dbReference type="KEGG" id="taw:EI545_05060"/>
<gene>
    <name evidence="2" type="ORF">EI545_05060</name>
</gene>
<accession>A0A3S8U3S1</accession>
<dbReference type="SUPFAM" id="SSF51182">
    <property type="entry name" value="RmlC-like cupins"/>
    <property type="match status" value="1"/>
</dbReference>
<dbReference type="Gene3D" id="2.60.120.10">
    <property type="entry name" value="Jelly Rolls"/>
    <property type="match status" value="1"/>
</dbReference>
<reference evidence="2 3" key="1">
    <citation type="submission" date="2018-12" db="EMBL/GenBank/DDBJ databases">
        <title>Complete genome sequencing of Tabrizicola sp. K13M18.</title>
        <authorList>
            <person name="Bae J.-W."/>
        </authorList>
    </citation>
    <scope>NUCLEOTIDE SEQUENCE [LARGE SCALE GENOMIC DNA]</scope>
    <source>
        <strain evidence="2 3">K13M18</strain>
    </source>
</reference>
<dbReference type="Proteomes" id="UP000282002">
    <property type="component" value="Chromosome"/>
</dbReference>
<name>A0A3S8U3S1_9RHOB</name>
<evidence type="ECO:0000259" key="1">
    <source>
        <dbReference type="Pfam" id="PF05523"/>
    </source>
</evidence>
<feature type="domain" description="Sugar 3,4-ketoisomerase QdtA cupin" evidence="1">
    <location>
        <begin position="20"/>
        <end position="142"/>
    </location>
</feature>
<sequence length="154" mass="16820">MIRESHWDCVFMRLENDLPGCRLIELNCHADARGRLYPLDLRHLAGFDASRMFLITVPEDPLGVCRGGHSNSTRQVLVAATGRVTVDLDAGVQKASVVLDRPDVALVIGAGVLNQMRDFAPGTLLIGLAEVPFSQTQYYSEPQPSLFAARSTLA</sequence>
<organism evidence="2 3">
    <name type="scientific">Tabrizicola piscis</name>
    <dbReference type="NCBI Taxonomy" id="2494374"/>
    <lineage>
        <taxon>Bacteria</taxon>
        <taxon>Pseudomonadati</taxon>
        <taxon>Pseudomonadota</taxon>
        <taxon>Alphaproteobacteria</taxon>
        <taxon>Rhodobacterales</taxon>
        <taxon>Paracoccaceae</taxon>
        <taxon>Tabrizicola</taxon>
    </lineage>
</organism>
<dbReference type="EMBL" id="CP034328">
    <property type="protein sequence ID" value="AZL58264.1"/>
    <property type="molecule type" value="Genomic_DNA"/>
</dbReference>